<evidence type="ECO:0000313" key="3">
    <source>
        <dbReference type="EMBL" id="SKB75510.1"/>
    </source>
</evidence>
<keyword evidence="1" id="KW-0328">Glycosyltransferase</keyword>
<proteinExistence type="predicted"/>
<dbReference type="InterPro" id="IPR051199">
    <property type="entry name" value="LPS_LOS_Heptosyltrfase"/>
</dbReference>
<dbReference type="EMBL" id="FUZA01000002">
    <property type="protein sequence ID" value="SKB75510.1"/>
    <property type="molecule type" value="Genomic_DNA"/>
</dbReference>
<dbReference type="PANTHER" id="PTHR30160:SF1">
    <property type="entry name" value="LIPOPOLYSACCHARIDE 1,2-N-ACETYLGLUCOSAMINETRANSFERASE-RELATED"/>
    <property type="match status" value="1"/>
</dbReference>
<dbReference type="InterPro" id="IPR002201">
    <property type="entry name" value="Glyco_trans_9"/>
</dbReference>
<evidence type="ECO:0000256" key="2">
    <source>
        <dbReference type="ARBA" id="ARBA00022679"/>
    </source>
</evidence>
<accession>A0A1T5DVE5</accession>
<gene>
    <name evidence="3" type="ORF">SAMN05660293_01928</name>
</gene>
<protein>
    <submittedName>
        <fullName evidence="3">Heptosyltransferase-3</fullName>
    </submittedName>
</protein>
<dbReference type="OrthoDB" id="642366at2"/>
<name>A0A1T5DVE5_9BACT</name>
<dbReference type="SUPFAM" id="SSF53756">
    <property type="entry name" value="UDP-Glycosyltransferase/glycogen phosphorylase"/>
    <property type="match status" value="1"/>
</dbReference>
<dbReference type="GO" id="GO:0009244">
    <property type="term" value="P:lipopolysaccharide core region biosynthetic process"/>
    <property type="evidence" value="ECO:0007669"/>
    <property type="project" value="TreeGrafter"/>
</dbReference>
<dbReference type="CDD" id="cd03789">
    <property type="entry name" value="GT9_LPS_heptosyltransferase"/>
    <property type="match status" value="1"/>
</dbReference>
<sequence length="348" mass="39884">MTLKSFIALWTHRYHKYTHISKAHFLGYRAWLHFKGVKSKLKTDQKLIAIIRTEHFGDIVAAEPISRYVRSLHPNAHIVWFVKPSFSELVSHNPSLDEVFKEFCVTERKTLLDTGIFDEVIQLQFTNNNHCPKCQVFVDNPVADRRNINIFNYFNFGNLLEVFAQTGDLIPEKAAFPGDDRPKLYLQDKHRQKVDSLNLKEPFIVLHCQSNYAPKDWPAEKWEQLVEWLADNYPYKIVEIGLKSNLSVKTGSYRNLCGQFTILETAEVIRRASYFIGLDSGPSHLGNATGTFGIILMGSLNDFPEYNPYSGGYGRQENAVFVRQKGLPCSQLSFEFVKDKVAGVIKLS</sequence>
<keyword evidence="2 3" id="KW-0808">Transferase</keyword>
<dbReference type="STRING" id="651661.SAMN05660293_01928"/>
<keyword evidence="4" id="KW-1185">Reference proteome</keyword>
<organism evidence="3 4">
    <name type="scientific">Dyadobacter psychrophilus</name>
    <dbReference type="NCBI Taxonomy" id="651661"/>
    <lineage>
        <taxon>Bacteria</taxon>
        <taxon>Pseudomonadati</taxon>
        <taxon>Bacteroidota</taxon>
        <taxon>Cytophagia</taxon>
        <taxon>Cytophagales</taxon>
        <taxon>Spirosomataceae</taxon>
        <taxon>Dyadobacter</taxon>
    </lineage>
</organism>
<dbReference type="PANTHER" id="PTHR30160">
    <property type="entry name" value="TETRAACYLDISACCHARIDE 4'-KINASE-RELATED"/>
    <property type="match status" value="1"/>
</dbReference>
<dbReference type="GO" id="GO:0008713">
    <property type="term" value="F:ADP-heptose-lipopolysaccharide heptosyltransferase activity"/>
    <property type="evidence" value="ECO:0007669"/>
    <property type="project" value="TreeGrafter"/>
</dbReference>
<dbReference type="RefSeq" id="WP_082214461.1">
    <property type="nucleotide sequence ID" value="NZ_FUZA01000002.1"/>
</dbReference>
<evidence type="ECO:0000256" key="1">
    <source>
        <dbReference type="ARBA" id="ARBA00022676"/>
    </source>
</evidence>
<evidence type="ECO:0000313" key="4">
    <source>
        <dbReference type="Proteomes" id="UP000190897"/>
    </source>
</evidence>
<dbReference type="GO" id="GO:0005829">
    <property type="term" value="C:cytosol"/>
    <property type="evidence" value="ECO:0007669"/>
    <property type="project" value="TreeGrafter"/>
</dbReference>
<reference evidence="4" key="1">
    <citation type="submission" date="2017-02" db="EMBL/GenBank/DDBJ databases">
        <authorList>
            <person name="Varghese N."/>
            <person name="Submissions S."/>
        </authorList>
    </citation>
    <scope>NUCLEOTIDE SEQUENCE [LARGE SCALE GENOMIC DNA]</scope>
    <source>
        <strain evidence="4">DSM 22270</strain>
    </source>
</reference>
<dbReference type="Gene3D" id="3.40.50.2000">
    <property type="entry name" value="Glycogen Phosphorylase B"/>
    <property type="match status" value="2"/>
</dbReference>
<dbReference type="Pfam" id="PF01075">
    <property type="entry name" value="Glyco_transf_9"/>
    <property type="match status" value="1"/>
</dbReference>
<dbReference type="Proteomes" id="UP000190897">
    <property type="component" value="Unassembled WGS sequence"/>
</dbReference>
<dbReference type="AlphaFoldDB" id="A0A1T5DVE5"/>